<dbReference type="AlphaFoldDB" id="A0AA38H3Q2"/>
<reference evidence="2" key="1">
    <citation type="journal article" date="2022" name="G3 (Bethesda)">
        <title>High quality genome of the basidiomycete yeast Dioszegia hungarica PDD-24b-2 isolated from cloud water.</title>
        <authorList>
            <person name="Jarrige D."/>
            <person name="Haridas S."/>
            <person name="Bleykasten-Grosshans C."/>
            <person name="Joly M."/>
            <person name="Nadalig T."/>
            <person name="Sancelme M."/>
            <person name="Vuilleumier S."/>
            <person name="Grigoriev I.V."/>
            <person name="Amato P."/>
            <person name="Bringel F."/>
        </authorList>
    </citation>
    <scope>NUCLEOTIDE SEQUENCE</scope>
    <source>
        <strain evidence="2">PDD-24b-2</strain>
    </source>
</reference>
<feature type="domain" description="F-box" evidence="1">
    <location>
        <begin position="15"/>
        <end position="60"/>
    </location>
</feature>
<dbReference type="SUPFAM" id="SSF81383">
    <property type="entry name" value="F-box domain"/>
    <property type="match status" value="1"/>
</dbReference>
<protein>
    <recommendedName>
        <fullName evidence="1">F-box domain-containing protein</fullName>
    </recommendedName>
</protein>
<sequence length="552" mass="63304">MSSIIPPPIPASRPTTTLSSLPRELLVLVSSSLDQTSLVELSRVSRATTFLADERLWRTLYLRLPDHYGEQPLVQPYPDLCTEDSDRGKSYQEWEAQEERAAEERIRDALRERTNQIIISADKRKLSLVRSIVFNPRPGAVRAALTLLDLASAHLESLEVIGPVDVWQYKRDCPLSYETLDFNLPRSHLRFPALTHVRIGPDTTCSGGIYVSICALAPNLHTLDIECQRIRIGDRCTQTPLSPIRPKRTRIRRLRMNWHLDDVPDGQLQEAFILIVGSSPDLRQLSAIGRLEKLEDLHWTCPHTFWEEVQDLGGEGFTGLKRLVLCTWNDLEIFRNLPTIPGLEKIYYDPRYTLNPRPAGSRRSVDHETDVQPMNDQFADMLVHTPALQLIIPLASRDYDRGLGVFDEIDTINPAGESSGVISSYHHGDEVLLHACLLMSYVEVLDARCPIENVSSSSVGELVHYRTRDGGERVKVYYRQKEDVWQDFVHYEGEWIPLHTLEEMRMVEVLSEREWNRRGVIVGDKAWKILRDCWKDYWGEEEDEETDSSESD</sequence>
<dbReference type="InterPro" id="IPR001810">
    <property type="entry name" value="F-box_dom"/>
</dbReference>
<organism evidence="2 3">
    <name type="scientific">Dioszegia hungarica</name>
    <dbReference type="NCBI Taxonomy" id="4972"/>
    <lineage>
        <taxon>Eukaryota</taxon>
        <taxon>Fungi</taxon>
        <taxon>Dikarya</taxon>
        <taxon>Basidiomycota</taxon>
        <taxon>Agaricomycotina</taxon>
        <taxon>Tremellomycetes</taxon>
        <taxon>Tremellales</taxon>
        <taxon>Bulleribasidiaceae</taxon>
        <taxon>Dioszegia</taxon>
    </lineage>
</organism>
<comment type="caution">
    <text evidence="2">The sequence shown here is derived from an EMBL/GenBank/DDBJ whole genome shotgun (WGS) entry which is preliminary data.</text>
</comment>
<accession>A0AA38H3Q2</accession>
<evidence type="ECO:0000313" key="3">
    <source>
        <dbReference type="Proteomes" id="UP001164286"/>
    </source>
</evidence>
<dbReference type="EMBL" id="JAKWFO010000010">
    <property type="protein sequence ID" value="KAI9633381.1"/>
    <property type="molecule type" value="Genomic_DNA"/>
</dbReference>
<evidence type="ECO:0000259" key="1">
    <source>
        <dbReference type="PROSITE" id="PS50181"/>
    </source>
</evidence>
<dbReference type="RefSeq" id="XP_052943158.1">
    <property type="nucleotide sequence ID" value="XM_053090425.1"/>
</dbReference>
<dbReference type="InterPro" id="IPR036047">
    <property type="entry name" value="F-box-like_dom_sf"/>
</dbReference>
<gene>
    <name evidence="2" type="ORF">MKK02DRAFT_39074</name>
</gene>
<name>A0AA38H3Q2_9TREE</name>
<keyword evidence="3" id="KW-1185">Reference proteome</keyword>
<dbReference type="PROSITE" id="PS50181">
    <property type="entry name" value="FBOX"/>
    <property type="match status" value="1"/>
</dbReference>
<dbReference type="Pfam" id="PF12937">
    <property type="entry name" value="F-box-like"/>
    <property type="match status" value="1"/>
</dbReference>
<proteinExistence type="predicted"/>
<evidence type="ECO:0000313" key="2">
    <source>
        <dbReference type="EMBL" id="KAI9633381.1"/>
    </source>
</evidence>
<dbReference type="Gene3D" id="1.20.1280.50">
    <property type="match status" value="1"/>
</dbReference>
<dbReference type="Proteomes" id="UP001164286">
    <property type="component" value="Unassembled WGS sequence"/>
</dbReference>
<dbReference type="GeneID" id="77729630"/>